<evidence type="ECO:0000313" key="2">
    <source>
        <dbReference type="EMBL" id="CAG8840018.1"/>
    </source>
</evidence>
<gene>
    <name evidence="2" type="ORF">CPELLU_LOCUS21956</name>
</gene>
<name>A0A9N9KKA8_9GLOM</name>
<evidence type="ECO:0000259" key="1">
    <source>
        <dbReference type="Pfam" id="PF04841"/>
    </source>
</evidence>
<feature type="non-terminal residue" evidence="2">
    <location>
        <position position="1"/>
    </location>
</feature>
<dbReference type="GO" id="GO:0005768">
    <property type="term" value="C:endosome"/>
    <property type="evidence" value="ECO:0007669"/>
    <property type="project" value="TreeGrafter"/>
</dbReference>
<dbReference type="InterPro" id="IPR016534">
    <property type="entry name" value="VPS16"/>
</dbReference>
<dbReference type="AlphaFoldDB" id="A0A9N9KKA8"/>
<feature type="non-terminal residue" evidence="2">
    <location>
        <position position="81"/>
    </location>
</feature>
<dbReference type="GO" id="GO:0030897">
    <property type="term" value="C:HOPS complex"/>
    <property type="evidence" value="ECO:0007669"/>
    <property type="project" value="TreeGrafter"/>
</dbReference>
<protein>
    <submittedName>
        <fullName evidence="2">3202_t:CDS:1</fullName>
    </submittedName>
</protein>
<dbReference type="InterPro" id="IPR006926">
    <property type="entry name" value="Vps16_N"/>
</dbReference>
<accession>A0A9N9KKA8</accession>
<dbReference type="PANTHER" id="PTHR12811">
    <property type="entry name" value="VACUOLAR PROTEIN SORTING VPS16"/>
    <property type="match status" value="1"/>
</dbReference>
<evidence type="ECO:0000313" key="3">
    <source>
        <dbReference type="Proteomes" id="UP000789759"/>
    </source>
</evidence>
<dbReference type="Proteomes" id="UP000789759">
    <property type="component" value="Unassembled WGS sequence"/>
</dbReference>
<dbReference type="GO" id="GO:0006886">
    <property type="term" value="P:intracellular protein transport"/>
    <property type="evidence" value="ECO:0007669"/>
    <property type="project" value="InterPro"/>
</dbReference>
<feature type="domain" description="Vps16 N-terminal" evidence="1">
    <location>
        <begin position="7"/>
        <end position="78"/>
    </location>
</feature>
<reference evidence="2" key="1">
    <citation type="submission" date="2021-06" db="EMBL/GenBank/DDBJ databases">
        <authorList>
            <person name="Kallberg Y."/>
            <person name="Tangrot J."/>
            <person name="Rosling A."/>
        </authorList>
    </citation>
    <scope>NUCLEOTIDE SEQUENCE</scope>
    <source>
        <strain evidence="2">FL966</strain>
    </source>
</reference>
<dbReference type="GO" id="GO:0042144">
    <property type="term" value="P:vacuole fusion, non-autophagic"/>
    <property type="evidence" value="ECO:0007669"/>
    <property type="project" value="TreeGrafter"/>
</dbReference>
<sequence>YTLSSHVEVLVATSSTILTVDVRESQDQFLQQGPFTKMDVSPNGKLLALFTNEGKLMVVSTDFSKNLSEFATKSQVPHQQL</sequence>
<dbReference type="OrthoDB" id="1792at2759"/>
<keyword evidence="3" id="KW-1185">Reference proteome</keyword>
<dbReference type="Pfam" id="PF04841">
    <property type="entry name" value="Vps16_N"/>
    <property type="match status" value="1"/>
</dbReference>
<organism evidence="2 3">
    <name type="scientific">Cetraspora pellucida</name>
    <dbReference type="NCBI Taxonomy" id="1433469"/>
    <lineage>
        <taxon>Eukaryota</taxon>
        <taxon>Fungi</taxon>
        <taxon>Fungi incertae sedis</taxon>
        <taxon>Mucoromycota</taxon>
        <taxon>Glomeromycotina</taxon>
        <taxon>Glomeromycetes</taxon>
        <taxon>Diversisporales</taxon>
        <taxon>Gigasporaceae</taxon>
        <taxon>Cetraspora</taxon>
    </lineage>
</organism>
<dbReference type="GO" id="GO:0003779">
    <property type="term" value="F:actin binding"/>
    <property type="evidence" value="ECO:0007669"/>
    <property type="project" value="TreeGrafter"/>
</dbReference>
<dbReference type="EMBL" id="CAJVQA010088954">
    <property type="protein sequence ID" value="CAG8840018.1"/>
    <property type="molecule type" value="Genomic_DNA"/>
</dbReference>
<dbReference type="GO" id="GO:0016197">
    <property type="term" value="P:endosomal transport"/>
    <property type="evidence" value="ECO:0007669"/>
    <property type="project" value="TreeGrafter"/>
</dbReference>
<proteinExistence type="predicted"/>
<comment type="caution">
    <text evidence="2">The sequence shown here is derived from an EMBL/GenBank/DDBJ whole genome shotgun (WGS) entry which is preliminary data.</text>
</comment>
<dbReference type="PANTHER" id="PTHR12811:SF0">
    <property type="entry name" value="VACUOLAR PROTEIN SORTING-ASSOCIATED PROTEIN 16 HOMOLOG"/>
    <property type="match status" value="1"/>
</dbReference>